<dbReference type="CDD" id="cd02440">
    <property type="entry name" value="AdoMet_MTases"/>
    <property type="match status" value="1"/>
</dbReference>
<keyword evidence="2" id="KW-0808">Transferase</keyword>
<dbReference type="EMBL" id="LR586016">
    <property type="protein sequence ID" value="VIP03586.1"/>
    <property type="molecule type" value="Genomic_DNA"/>
</dbReference>
<dbReference type="PANTHER" id="PTHR14911">
    <property type="entry name" value="THUMP DOMAIN-CONTAINING"/>
    <property type="match status" value="1"/>
</dbReference>
<dbReference type="CDD" id="cd11715">
    <property type="entry name" value="THUMP_AdoMetMT"/>
    <property type="match status" value="1"/>
</dbReference>
<evidence type="ECO:0000313" key="2">
    <source>
        <dbReference type="EMBL" id="VIP03586.1"/>
    </source>
</evidence>
<organism evidence="2">
    <name type="scientific">Tuwongella immobilis</name>
    <dbReference type="NCBI Taxonomy" id="692036"/>
    <lineage>
        <taxon>Bacteria</taxon>
        <taxon>Pseudomonadati</taxon>
        <taxon>Planctomycetota</taxon>
        <taxon>Planctomycetia</taxon>
        <taxon>Gemmatales</taxon>
        <taxon>Gemmataceae</taxon>
        <taxon>Tuwongella</taxon>
    </lineage>
</organism>
<dbReference type="InterPro" id="IPR000241">
    <property type="entry name" value="RlmKL-like_Mtase"/>
</dbReference>
<name>A0A6C2YQ36_9BACT</name>
<keyword evidence="3" id="KW-1185">Reference proteome</keyword>
<dbReference type="InterPro" id="IPR002052">
    <property type="entry name" value="DNA_methylase_N6_adenine_CS"/>
</dbReference>
<dbReference type="GO" id="GO:0003676">
    <property type="term" value="F:nucleic acid binding"/>
    <property type="evidence" value="ECO:0007669"/>
    <property type="project" value="InterPro"/>
</dbReference>
<proteinExistence type="predicted"/>
<dbReference type="SUPFAM" id="SSF53335">
    <property type="entry name" value="S-adenosyl-L-methionine-dependent methyltransferases"/>
    <property type="match status" value="1"/>
</dbReference>
<dbReference type="KEGG" id="tim:GMBLW1_03740"/>
<dbReference type="InterPro" id="IPR029063">
    <property type="entry name" value="SAM-dependent_MTases_sf"/>
</dbReference>
<dbReference type="RefSeq" id="WP_162658745.1">
    <property type="nucleotide sequence ID" value="NZ_LR593887.1"/>
</dbReference>
<reference evidence="2" key="1">
    <citation type="submission" date="2019-04" db="EMBL/GenBank/DDBJ databases">
        <authorList>
            <consortium name="Science for Life Laboratories"/>
        </authorList>
    </citation>
    <scope>NUCLEOTIDE SEQUENCE</scope>
    <source>
        <strain evidence="2">MBLW1</strain>
    </source>
</reference>
<dbReference type="GO" id="GO:0016423">
    <property type="term" value="F:tRNA (guanine) methyltransferase activity"/>
    <property type="evidence" value="ECO:0007669"/>
    <property type="project" value="TreeGrafter"/>
</dbReference>
<dbReference type="PRINTS" id="PR00507">
    <property type="entry name" value="N12N6MTFRASE"/>
</dbReference>
<gene>
    <name evidence="2" type="ORF">GMBLW1_03740</name>
</gene>
<dbReference type="Gene3D" id="3.40.50.150">
    <property type="entry name" value="Vaccinia Virus protein VP39"/>
    <property type="match status" value="1"/>
</dbReference>
<evidence type="ECO:0000313" key="3">
    <source>
        <dbReference type="Proteomes" id="UP000464378"/>
    </source>
</evidence>
<sequence length="366" mass="40865">MARQRRDEDRLPPLFALVHPGLESVAADEITRDLGGMVRKTDRGVVIFRVPVLDESVLLLRTVEDVFLFAWGTDALTYRAVDLKSIQEWTESEVDWREMVRLHHMVHRKPKGRGTYRLVTQMIGEHVYRRMDAGKAMAKGLGGKLPPGWVPASENAGFEVWLNIRGSTAFCGVRLSERTMRHRAYKTEHMPASLRPSLAAAMVRLAGATPGQIVLDPMCGAGTLLAEQIELAKLRREGRITTWGGDLEPNALRAAVTNLQKVGPTPLAQWDATRLPLPSAAVDRVISNPPFGKQLSTPEEIGPLYQKMIRESNRVLKPGGKAVYLVSEPELLRSAIEPYGWYPERMLKVRILGQPAMIGVWQKPFA</sequence>
<dbReference type="EMBL" id="LR593887">
    <property type="protein sequence ID" value="VTS04540.1"/>
    <property type="molecule type" value="Genomic_DNA"/>
</dbReference>
<dbReference type="InParanoid" id="A0A6C2YQ36"/>
<dbReference type="GO" id="GO:0030488">
    <property type="term" value="P:tRNA methylation"/>
    <property type="evidence" value="ECO:0007669"/>
    <property type="project" value="TreeGrafter"/>
</dbReference>
<dbReference type="Pfam" id="PF01170">
    <property type="entry name" value="UPF0020"/>
    <property type="match status" value="1"/>
</dbReference>
<evidence type="ECO:0000259" key="1">
    <source>
        <dbReference type="Pfam" id="PF01170"/>
    </source>
</evidence>
<feature type="domain" description="Ribosomal RNA large subunit methyltransferase K/L-like methyltransferase" evidence="1">
    <location>
        <begin position="183"/>
        <end position="341"/>
    </location>
</feature>
<protein>
    <recommendedName>
        <fullName evidence="1">Ribosomal RNA large subunit methyltransferase K/L-like methyltransferase domain-containing protein</fullName>
    </recommendedName>
</protein>
<keyword evidence="2" id="KW-0489">Methyltransferase</keyword>
<accession>A0A6C2YQ36</accession>
<dbReference type="PANTHER" id="PTHR14911:SF13">
    <property type="entry name" value="TRNA (GUANINE(6)-N2)-METHYLTRANSFERASE THUMP3"/>
    <property type="match status" value="1"/>
</dbReference>
<dbReference type="AlphaFoldDB" id="A0A6C2YQ36"/>
<dbReference type="Proteomes" id="UP000464378">
    <property type="component" value="Chromosome"/>
</dbReference>
<dbReference type="PROSITE" id="PS00092">
    <property type="entry name" value="N6_MTASE"/>
    <property type="match status" value="1"/>
</dbReference>